<dbReference type="Gene3D" id="3.20.20.70">
    <property type="entry name" value="Aldolase class I"/>
    <property type="match status" value="1"/>
</dbReference>
<evidence type="ECO:0000259" key="11">
    <source>
        <dbReference type="PROSITE" id="PS51918"/>
    </source>
</evidence>
<organism evidence="12 13">
    <name type="scientific">Pelagimonas phthalicica</name>
    <dbReference type="NCBI Taxonomy" id="1037362"/>
    <lineage>
        <taxon>Bacteria</taxon>
        <taxon>Pseudomonadati</taxon>
        <taxon>Pseudomonadota</taxon>
        <taxon>Alphaproteobacteria</taxon>
        <taxon>Rhodobacterales</taxon>
        <taxon>Roseobacteraceae</taxon>
        <taxon>Pelagimonas</taxon>
    </lineage>
</organism>
<proteinExistence type="inferred from homology"/>
<evidence type="ECO:0000256" key="3">
    <source>
        <dbReference type="ARBA" id="ARBA00017228"/>
    </source>
</evidence>
<keyword evidence="8 10" id="KW-0411">Iron-sulfur</keyword>
<feature type="domain" description="Radical SAM core" evidence="11">
    <location>
        <begin position="14"/>
        <end position="250"/>
    </location>
</feature>
<keyword evidence="10" id="KW-0004">4Fe-4S</keyword>
<dbReference type="SMART" id="SM00729">
    <property type="entry name" value="Elp3"/>
    <property type="match status" value="1"/>
</dbReference>
<reference evidence="13" key="1">
    <citation type="submission" date="2017-05" db="EMBL/GenBank/DDBJ databases">
        <authorList>
            <person name="Rodrigo-Torres L."/>
            <person name="Arahal R. D."/>
            <person name="Lucena T."/>
        </authorList>
    </citation>
    <scope>NUCLEOTIDE SEQUENCE [LARGE SCALE GENOMIC DNA]</scope>
    <source>
        <strain evidence="13">CECT 8649</strain>
    </source>
</reference>
<dbReference type="InterPro" id="IPR013785">
    <property type="entry name" value="Aldolase_TIM"/>
</dbReference>
<comment type="function">
    <text evidence="10">Probably acts as a heme chaperone, transferring heme to an unknown acceptor. Binds one molecule of heme per monomer, possibly covalently. Binds 1 [4Fe-4S] cluster. The cluster is coordinated with 3 cysteines and an exchangeable S-adenosyl-L-methionine.</text>
</comment>
<gene>
    <name evidence="12" type="primary">hemN_1</name>
    <name evidence="12" type="ORF">TRP8649_00243</name>
</gene>
<dbReference type="SFLD" id="SFLDF00562">
    <property type="entry name" value="HemN-like__clustered_with_heat"/>
    <property type="match status" value="1"/>
</dbReference>
<evidence type="ECO:0000256" key="5">
    <source>
        <dbReference type="ARBA" id="ARBA00022691"/>
    </source>
</evidence>
<dbReference type="InterPro" id="IPR010723">
    <property type="entry name" value="HemN_C"/>
</dbReference>
<dbReference type="Pfam" id="PF06969">
    <property type="entry name" value="HemN_C"/>
    <property type="match status" value="1"/>
</dbReference>
<dbReference type="PROSITE" id="PS51918">
    <property type="entry name" value="RADICAL_SAM"/>
    <property type="match status" value="1"/>
</dbReference>
<accession>A0A238J643</accession>
<keyword evidence="13" id="KW-1185">Reference proteome</keyword>
<name>A0A238J643_9RHOB</name>
<dbReference type="OrthoDB" id="9808022at2"/>
<dbReference type="PANTHER" id="PTHR13932">
    <property type="entry name" value="COPROPORPHYRINIGEN III OXIDASE"/>
    <property type="match status" value="1"/>
</dbReference>
<keyword evidence="10" id="KW-0963">Cytoplasm</keyword>
<evidence type="ECO:0000256" key="7">
    <source>
        <dbReference type="ARBA" id="ARBA00023004"/>
    </source>
</evidence>
<evidence type="ECO:0000256" key="9">
    <source>
        <dbReference type="ARBA" id="ARBA00023186"/>
    </source>
</evidence>
<evidence type="ECO:0000256" key="8">
    <source>
        <dbReference type="ARBA" id="ARBA00023014"/>
    </source>
</evidence>
<keyword evidence="7 10" id="KW-0408">Iron</keyword>
<comment type="similarity">
    <text evidence="2">Belongs to the anaerobic coproporphyrinogen-III oxidase family. HemW subfamily.</text>
</comment>
<dbReference type="PANTHER" id="PTHR13932:SF5">
    <property type="entry name" value="RADICAL S-ADENOSYL METHIONINE DOMAIN-CONTAINING PROTEIN 1, MITOCHONDRIAL"/>
    <property type="match status" value="1"/>
</dbReference>
<protein>
    <recommendedName>
        <fullName evidence="3 10">Heme chaperone HemW</fullName>
    </recommendedName>
</protein>
<dbReference type="GO" id="GO:0046872">
    <property type="term" value="F:metal ion binding"/>
    <property type="evidence" value="ECO:0007669"/>
    <property type="project" value="UniProtKB-UniRule"/>
</dbReference>
<keyword evidence="12" id="KW-0560">Oxidoreductase</keyword>
<dbReference type="InterPro" id="IPR004559">
    <property type="entry name" value="HemW-like"/>
</dbReference>
<dbReference type="AlphaFoldDB" id="A0A238J643"/>
<evidence type="ECO:0000313" key="13">
    <source>
        <dbReference type="Proteomes" id="UP000225972"/>
    </source>
</evidence>
<evidence type="ECO:0000256" key="4">
    <source>
        <dbReference type="ARBA" id="ARBA00022617"/>
    </source>
</evidence>
<dbReference type="EMBL" id="FXXP01000001">
    <property type="protein sequence ID" value="SMX26170.1"/>
    <property type="molecule type" value="Genomic_DNA"/>
</dbReference>
<comment type="subcellular location">
    <subcellularLocation>
        <location evidence="10">Cytoplasm</location>
    </subcellularLocation>
</comment>
<dbReference type="InterPro" id="IPR007197">
    <property type="entry name" value="rSAM"/>
</dbReference>
<sequence>MPSKNSWQVALVEDWQLGGFGLYVHWPFCEAKCPYCDFNSHVSRQIDQSRWAKALASEIKRVGALTRGRVLNSIFFGGGTPSLMAVETVASVLEAASDTWVWANDIEITLEANPSSVEADKFRGFRDAGVNRVSLGVQSLRDDDLKRLGRLHNVDEARRALDIAKNVFDRVSFDLIYARQDQTLANWETELTEALALAADHLSLYQLTIEQGTAFGDRYNAGKLRGLPNEDISADMFDLTQAVCEAHGMPAYEVSNHAKPSAESRHNLIYWRYGDYAGVGPGAHGRLSVSGRKFATDAVLQPGAWLQKVEQGQAADQAVALSGADQAAEYLMMGLRIQEGVDLARLHNMQGIETLRPTIGKLVDMDLLWEKKGRLGVTPGGKLLLNSVLVELLGSS</sequence>
<keyword evidence="5 10" id="KW-0949">S-adenosyl-L-methionine</keyword>
<dbReference type="NCBIfam" id="TIGR00539">
    <property type="entry name" value="hemN_rel"/>
    <property type="match status" value="1"/>
</dbReference>
<dbReference type="InterPro" id="IPR058240">
    <property type="entry name" value="rSAM_sf"/>
</dbReference>
<keyword evidence="6 10" id="KW-0479">Metal-binding</keyword>
<evidence type="ECO:0000256" key="2">
    <source>
        <dbReference type="ARBA" id="ARBA00006100"/>
    </source>
</evidence>
<dbReference type="Proteomes" id="UP000225972">
    <property type="component" value="Unassembled WGS sequence"/>
</dbReference>
<dbReference type="SFLD" id="SFLDF00288">
    <property type="entry name" value="HemN-like__clustered_with_nucl"/>
    <property type="match status" value="1"/>
</dbReference>
<evidence type="ECO:0000256" key="1">
    <source>
        <dbReference type="ARBA" id="ARBA00001966"/>
    </source>
</evidence>
<dbReference type="SFLD" id="SFLDS00029">
    <property type="entry name" value="Radical_SAM"/>
    <property type="match status" value="1"/>
</dbReference>
<comment type="cofactor">
    <cofactor evidence="1">
        <name>[4Fe-4S] cluster</name>
        <dbReference type="ChEBI" id="CHEBI:49883"/>
    </cofactor>
</comment>
<dbReference type="GO" id="GO:0004109">
    <property type="term" value="F:coproporphyrinogen oxidase activity"/>
    <property type="evidence" value="ECO:0007669"/>
    <property type="project" value="InterPro"/>
</dbReference>
<dbReference type="InterPro" id="IPR006638">
    <property type="entry name" value="Elp3/MiaA/NifB-like_rSAM"/>
</dbReference>
<evidence type="ECO:0000256" key="6">
    <source>
        <dbReference type="ARBA" id="ARBA00022723"/>
    </source>
</evidence>
<dbReference type="GO" id="GO:0006779">
    <property type="term" value="P:porphyrin-containing compound biosynthetic process"/>
    <property type="evidence" value="ECO:0007669"/>
    <property type="project" value="InterPro"/>
</dbReference>
<evidence type="ECO:0000313" key="12">
    <source>
        <dbReference type="EMBL" id="SMX26170.1"/>
    </source>
</evidence>
<dbReference type="SUPFAM" id="SSF102114">
    <property type="entry name" value="Radical SAM enzymes"/>
    <property type="match status" value="1"/>
</dbReference>
<evidence type="ECO:0000256" key="10">
    <source>
        <dbReference type="RuleBase" id="RU364116"/>
    </source>
</evidence>
<keyword evidence="9 10" id="KW-0143">Chaperone</keyword>
<dbReference type="SFLD" id="SFLDG01065">
    <property type="entry name" value="anaerobic_coproporphyrinogen-I"/>
    <property type="match status" value="1"/>
</dbReference>
<dbReference type="CDD" id="cd01335">
    <property type="entry name" value="Radical_SAM"/>
    <property type="match status" value="1"/>
</dbReference>
<keyword evidence="4 10" id="KW-0349">Heme</keyword>
<dbReference type="InterPro" id="IPR034505">
    <property type="entry name" value="Coproporphyrinogen-III_oxidase"/>
</dbReference>
<dbReference type="GO" id="GO:0005737">
    <property type="term" value="C:cytoplasm"/>
    <property type="evidence" value="ECO:0007669"/>
    <property type="project" value="UniProtKB-SubCell"/>
</dbReference>
<dbReference type="Pfam" id="PF04055">
    <property type="entry name" value="Radical_SAM"/>
    <property type="match status" value="1"/>
</dbReference>
<dbReference type="GO" id="GO:0051539">
    <property type="term" value="F:4 iron, 4 sulfur cluster binding"/>
    <property type="evidence" value="ECO:0007669"/>
    <property type="project" value="UniProtKB-UniRule"/>
</dbReference>